<dbReference type="Proteomes" id="UP000283095">
    <property type="component" value="Chromosome"/>
</dbReference>
<proteinExistence type="predicted"/>
<dbReference type="AlphaFoldDB" id="A0A3Q9RQQ8"/>
<dbReference type="EMBL" id="CP026095">
    <property type="protein sequence ID" value="AZV45286.1"/>
    <property type="molecule type" value="Genomic_DNA"/>
</dbReference>
<name>A0A3Q9RQQ8_9BACI</name>
<organism evidence="1 2">
    <name type="scientific">Peribacillus asahii</name>
    <dbReference type="NCBI Taxonomy" id="228899"/>
    <lineage>
        <taxon>Bacteria</taxon>
        <taxon>Bacillati</taxon>
        <taxon>Bacillota</taxon>
        <taxon>Bacilli</taxon>
        <taxon>Bacillales</taxon>
        <taxon>Bacillaceae</taxon>
        <taxon>Peribacillus</taxon>
    </lineage>
</organism>
<sequence length="40" mass="4911">MPILRKIMRTHLKIMPLENLHMQYMEVFYKSMIYPSHSSD</sequence>
<evidence type="ECO:0000313" key="1">
    <source>
        <dbReference type="EMBL" id="AZV45286.1"/>
    </source>
</evidence>
<protein>
    <submittedName>
        <fullName evidence="1">Uncharacterized protein</fullName>
    </submittedName>
</protein>
<accession>A0A3Q9RQQ8</accession>
<gene>
    <name evidence="1" type="ORF">BAOM_4708</name>
</gene>
<reference evidence="1 2" key="1">
    <citation type="submission" date="2018-01" db="EMBL/GenBank/DDBJ databases">
        <title>Bacillus asahii Genome sequencing and assembly.</title>
        <authorList>
            <person name="Jiang H."/>
            <person name="Feng Y."/>
            <person name="Zhao F."/>
            <person name="Lin X."/>
        </authorList>
    </citation>
    <scope>NUCLEOTIDE SEQUENCE [LARGE SCALE GENOMIC DNA]</scope>
    <source>
        <strain evidence="1 2">OM18</strain>
    </source>
</reference>
<evidence type="ECO:0000313" key="2">
    <source>
        <dbReference type="Proteomes" id="UP000283095"/>
    </source>
</evidence>
<dbReference type="KEGG" id="pasa:BAOM_4708"/>